<sequence length="475" mass="52572">MKQLIASILFLLILTPTLQAQTLQEYQVIAGENNPLLKARYAEYQAALQKVPQAGALPDPEANFGFFLEPMERLMGNQVGEASVMQMFPWFGSLGAAKNEANYMAQMKFSNFMEAKINLYHDVRTTWLNLYQIDEEVQLLERELEILQALERVALAKYKSAPAGAAPSTPQRSSGSSSSMGNGSAGTSSSGMAGMGGGSTGSSSPSRQSSGGGSMGSSMASSGSSMVDVILIRVQVKDMENRLALLRDSKKPLIVAFNNLLNREPDLAVQLTDTLQPIELPASLALIQDSIRQNHPMLQMYEWDEKAREAQYRMAQLMGRPMIGLGLNYMILKPRTDETSQMQMGGKNMVMPMVSVTLPIYRKKYNAAKKEARFEQEAAVLNKEAAEKALFTELENLLYDYERATRNLKLLEDQITLNEQAIRLLTTNYSVAGAGIEEILRQRQAILGYRQQQLQAVTNQHIAVSAINRMMNSDS</sequence>
<evidence type="ECO:0000313" key="5">
    <source>
        <dbReference type="EMBL" id="MCX2741209.1"/>
    </source>
</evidence>
<feature type="signal peptide" evidence="4">
    <location>
        <begin position="1"/>
        <end position="20"/>
    </location>
</feature>
<protein>
    <submittedName>
        <fullName evidence="5">TolC family protein</fullName>
    </submittedName>
</protein>
<dbReference type="PANTHER" id="PTHR30203">
    <property type="entry name" value="OUTER MEMBRANE CATION EFFLUX PROTEIN"/>
    <property type="match status" value="1"/>
</dbReference>
<dbReference type="Proteomes" id="UP001207228">
    <property type="component" value="Unassembled WGS sequence"/>
</dbReference>
<feature type="chain" id="PRO_5045327751" evidence="4">
    <location>
        <begin position="21"/>
        <end position="475"/>
    </location>
</feature>
<dbReference type="SUPFAM" id="SSF56954">
    <property type="entry name" value="Outer membrane efflux proteins (OEP)"/>
    <property type="match status" value="2"/>
</dbReference>
<dbReference type="Pfam" id="PF02321">
    <property type="entry name" value="OEP"/>
    <property type="match status" value="1"/>
</dbReference>
<organism evidence="5 6">
    <name type="scientific">Pontibacter anaerobius</name>
    <dbReference type="NCBI Taxonomy" id="2993940"/>
    <lineage>
        <taxon>Bacteria</taxon>
        <taxon>Pseudomonadati</taxon>
        <taxon>Bacteroidota</taxon>
        <taxon>Cytophagia</taxon>
        <taxon>Cytophagales</taxon>
        <taxon>Hymenobacteraceae</taxon>
        <taxon>Pontibacter</taxon>
    </lineage>
</organism>
<feature type="compositionally biased region" description="Low complexity" evidence="3">
    <location>
        <begin position="167"/>
        <end position="192"/>
    </location>
</feature>
<keyword evidence="6" id="KW-1185">Reference proteome</keyword>
<reference evidence="5 6" key="1">
    <citation type="submission" date="2022-11" db="EMBL/GenBank/DDBJ databases">
        <title>The characterization of three novel Bacteroidetes species and genomic analysis of their roles in tidal elemental geochemical cycles.</title>
        <authorList>
            <person name="Ma K.-J."/>
        </authorList>
    </citation>
    <scope>NUCLEOTIDE SEQUENCE [LARGE SCALE GENOMIC DNA]</scope>
    <source>
        <strain evidence="5 6">M82</strain>
    </source>
</reference>
<dbReference type="Gene3D" id="1.20.1600.10">
    <property type="entry name" value="Outer membrane efflux proteins (OEP)"/>
    <property type="match status" value="2"/>
</dbReference>
<proteinExistence type="inferred from homology"/>
<feature type="coiled-coil region" evidence="2">
    <location>
        <begin position="394"/>
        <end position="421"/>
    </location>
</feature>
<dbReference type="InterPro" id="IPR003423">
    <property type="entry name" value="OMP_efflux"/>
</dbReference>
<dbReference type="RefSeq" id="WP_266053329.1">
    <property type="nucleotide sequence ID" value="NZ_JAPFQO010000009.1"/>
</dbReference>
<keyword evidence="4" id="KW-0732">Signal</keyword>
<dbReference type="PANTHER" id="PTHR30203:SF24">
    <property type="entry name" value="BLR4935 PROTEIN"/>
    <property type="match status" value="1"/>
</dbReference>
<name>A0ABT3RHC8_9BACT</name>
<evidence type="ECO:0000256" key="4">
    <source>
        <dbReference type="SAM" id="SignalP"/>
    </source>
</evidence>
<evidence type="ECO:0000313" key="6">
    <source>
        <dbReference type="Proteomes" id="UP001207228"/>
    </source>
</evidence>
<evidence type="ECO:0000256" key="3">
    <source>
        <dbReference type="SAM" id="MobiDB-lite"/>
    </source>
</evidence>
<dbReference type="EMBL" id="JAPFQO010000009">
    <property type="protein sequence ID" value="MCX2741209.1"/>
    <property type="molecule type" value="Genomic_DNA"/>
</dbReference>
<gene>
    <name evidence="5" type="ORF">OO017_14715</name>
</gene>
<comment type="similarity">
    <text evidence="1">Belongs to the outer membrane factor (OMF) (TC 1.B.17) family.</text>
</comment>
<feature type="region of interest" description="Disordered" evidence="3">
    <location>
        <begin position="161"/>
        <end position="222"/>
    </location>
</feature>
<comment type="caution">
    <text evidence="5">The sequence shown here is derived from an EMBL/GenBank/DDBJ whole genome shotgun (WGS) entry which is preliminary data.</text>
</comment>
<evidence type="ECO:0000256" key="2">
    <source>
        <dbReference type="SAM" id="Coils"/>
    </source>
</evidence>
<keyword evidence="2" id="KW-0175">Coiled coil</keyword>
<accession>A0ABT3RHC8</accession>
<evidence type="ECO:0000256" key="1">
    <source>
        <dbReference type="ARBA" id="ARBA00007613"/>
    </source>
</evidence>
<dbReference type="InterPro" id="IPR010131">
    <property type="entry name" value="MdtP/NodT-like"/>
</dbReference>